<feature type="transmembrane region" description="Helical" evidence="4">
    <location>
        <begin position="137"/>
        <end position="164"/>
    </location>
</feature>
<keyword evidence="1 4" id="KW-0812">Transmembrane</keyword>
<dbReference type="Gene3D" id="1.20.1250.20">
    <property type="entry name" value="MFS general substrate transporter like domains"/>
    <property type="match status" value="2"/>
</dbReference>
<evidence type="ECO:0000313" key="5">
    <source>
        <dbReference type="EMBL" id="MTW13767.1"/>
    </source>
</evidence>
<feature type="transmembrane region" description="Helical" evidence="4">
    <location>
        <begin position="60"/>
        <end position="84"/>
    </location>
</feature>
<keyword evidence="3 4" id="KW-0472">Membrane</keyword>
<keyword evidence="2 4" id="KW-1133">Transmembrane helix</keyword>
<sequence>MSKPLLSPVNNAALLVGGGLLGLLPLYCFLLVGDLAWSLKERAVQELVKAQLREFSLDPVLLNILFGVLPALIALFAAPAVGAWSDRTRTRLGRRIPFLLALTPLLAGSLVLLAFSQPLADYLHHASSGGPRQRDRTVIACMGVLWVVFDLFSIVINAVFIALVNDTVPREVLGRFFAFFRIVSLAAGAGFFFLVFRNDVPAIASTAMLVIAAVFIVGFLVLCAGVREPSYPPPPSESRRLLGRLRAEREGAPWFFVLLFAAVGMAVICVLPVNINGYNAMAQFNVDRSSYGQAIALTYCISIVLAWPLGWLADHVHPMRIGLVTLAMYAIGMLLAWMFVSSRESYLFWLVVHGVLAGVFLTGTASLLPLVLPRERFSELAAFSASVTAILAMVLAAGTGLVISWSGNDFRLIFLVSGLSATLAVLLWACAMNAHERRAGSLRSYGSS</sequence>
<feature type="transmembrane region" description="Helical" evidence="4">
    <location>
        <begin position="254"/>
        <end position="275"/>
    </location>
</feature>
<accession>A0A6L6QPE0</accession>
<dbReference type="PANTHER" id="PTHR23528:SF1">
    <property type="entry name" value="MAJOR FACILITATOR SUPERFAMILY (MFS) PROFILE DOMAIN-CONTAINING PROTEIN"/>
    <property type="match status" value="1"/>
</dbReference>
<evidence type="ECO:0000256" key="4">
    <source>
        <dbReference type="SAM" id="Phobius"/>
    </source>
</evidence>
<evidence type="ECO:0000256" key="3">
    <source>
        <dbReference type="ARBA" id="ARBA00023136"/>
    </source>
</evidence>
<dbReference type="OrthoDB" id="8877752at2"/>
<feature type="transmembrane region" description="Helical" evidence="4">
    <location>
        <begin position="96"/>
        <end position="117"/>
    </location>
</feature>
<gene>
    <name evidence="5" type="ORF">GM658_24450</name>
</gene>
<feature type="transmembrane region" description="Helical" evidence="4">
    <location>
        <begin position="290"/>
        <end position="309"/>
    </location>
</feature>
<evidence type="ECO:0000256" key="1">
    <source>
        <dbReference type="ARBA" id="ARBA00022692"/>
    </source>
</evidence>
<evidence type="ECO:0000313" key="6">
    <source>
        <dbReference type="Proteomes" id="UP000472320"/>
    </source>
</evidence>
<protein>
    <submittedName>
        <fullName evidence="5">MFS transporter</fullName>
    </submittedName>
</protein>
<feature type="transmembrane region" description="Helical" evidence="4">
    <location>
        <begin position="346"/>
        <end position="368"/>
    </location>
</feature>
<dbReference type="AlphaFoldDB" id="A0A6L6QPE0"/>
<evidence type="ECO:0000256" key="2">
    <source>
        <dbReference type="ARBA" id="ARBA00022989"/>
    </source>
</evidence>
<keyword evidence="6" id="KW-1185">Reference proteome</keyword>
<dbReference type="SUPFAM" id="SSF103473">
    <property type="entry name" value="MFS general substrate transporter"/>
    <property type="match status" value="1"/>
</dbReference>
<name>A0A6L6QPE0_9BURK</name>
<dbReference type="InterPro" id="IPR011701">
    <property type="entry name" value="MFS"/>
</dbReference>
<dbReference type="EMBL" id="WNKX01000027">
    <property type="protein sequence ID" value="MTW13767.1"/>
    <property type="molecule type" value="Genomic_DNA"/>
</dbReference>
<organism evidence="5 6">
    <name type="scientific">Massilia eburnea</name>
    <dbReference type="NCBI Taxonomy" id="1776165"/>
    <lineage>
        <taxon>Bacteria</taxon>
        <taxon>Pseudomonadati</taxon>
        <taxon>Pseudomonadota</taxon>
        <taxon>Betaproteobacteria</taxon>
        <taxon>Burkholderiales</taxon>
        <taxon>Oxalobacteraceae</taxon>
        <taxon>Telluria group</taxon>
        <taxon>Massilia</taxon>
    </lineage>
</organism>
<feature type="transmembrane region" description="Helical" evidence="4">
    <location>
        <begin position="321"/>
        <end position="340"/>
    </location>
</feature>
<proteinExistence type="predicted"/>
<dbReference type="PANTHER" id="PTHR23528">
    <property type="match status" value="1"/>
</dbReference>
<reference evidence="5 6" key="1">
    <citation type="submission" date="2019-11" db="EMBL/GenBank/DDBJ databases">
        <title>Type strains purchased from KCTC, JCM and DSMZ.</title>
        <authorList>
            <person name="Lu H."/>
        </authorList>
    </citation>
    <scope>NUCLEOTIDE SEQUENCE [LARGE SCALE GENOMIC DNA]</scope>
    <source>
        <strain evidence="5 6">JCM 31587</strain>
    </source>
</reference>
<feature type="transmembrane region" description="Helical" evidence="4">
    <location>
        <begin position="12"/>
        <end position="32"/>
    </location>
</feature>
<feature type="transmembrane region" description="Helical" evidence="4">
    <location>
        <begin position="176"/>
        <end position="196"/>
    </location>
</feature>
<dbReference type="RefSeq" id="WP_155456680.1">
    <property type="nucleotide sequence ID" value="NZ_WNKX01000027.1"/>
</dbReference>
<dbReference type="Proteomes" id="UP000472320">
    <property type="component" value="Unassembled WGS sequence"/>
</dbReference>
<dbReference type="InterPro" id="IPR036259">
    <property type="entry name" value="MFS_trans_sf"/>
</dbReference>
<feature type="transmembrane region" description="Helical" evidence="4">
    <location>
        <begin position="380"/>
        <end position="406"/>
    </location>
</feature>
<dbReference type="Pfam" id="PF07690">
    <property type="entry name" value="MFS_1"/>
    <property type="match status" value="1"/>
</dbReference>
<dbReference type="GO" id="GO:0022857">
    <property type="term" value="F:transmembrane transporter activity"/>
    <property type="evidence" value="ECO:0007669"/>
    <property type="project" value="InterPro"/>
</dbReference>
<comment type="caution">
    <text evidence="5">The sequence shown here is derived from an EMBL/GenBank/DDBJ whole genome shotgun (WGS) entry which is preliminary data.</text>
</comment>
<feature type="transmembrane region" description="Helical" evidence="4">
    <location>
        <begin position="202"/>
        <end position="226"/>
    </location>
</feature>
<feature type="transmembrane region" description="Helical" evidence="4">
    <location>
        <begin position="412"/>
        <end position="434"/>
    </location>
</feature>